<evidence type="ECO:0000256" key="11">
    <source>
        <dbReference type="ARBA" id="ARBA00054742"/>
    </source>
</evidence>
<dbReference type="GO" id="GO:0046872">
    <property type="term" value="F:metal ion binding"/>
    <property type="evidence" value="ECO:0007669"/>
    <property type="project" value="UniProtKB-KW"/>
</dbReference>
<reference evidence="18" key="2">
    <citation type="submission" date="2025-08" db="UniProtKB">
        <authorList>
            <consortium name="Ensembl"/>
        </authorList>
    </citation>
    <scope>IDENTIFICATION</scope>
</reference>
<evidence type="ECO:0000256" key="15">
    <source>
        <dbReference type="ARBA" id="ARBA00078699"/>
    </source>
</evidence>
<dbReference type="SUPFAM" id="SSF51197">
    <property type="entry name" value="Clavaminate synthase-like"/>
    <property type="match status" value="1"/>
</dbReference>
<evidence type="ECO:0000256" key="14">
    <source>
        <dbReference type="ARBA" id="ARBA00071397"/>
    </source>
</evidence>
<dbReference type="HOGENOM" id="CLU_016785_6_0_1"/>
<evidence type="ECO:0000259" key="17">
    <source>
        <dbReference type="PROSITE" id="PS51184"/>
    </source>
</evidence>
<keyword evidence="6" id="KW-0378">Hydrolase</keyword>
<reference evidence="19" key="1">
    <citation type="submission" date="2003-08" db="EMBL/GenBank/DDBJ databases">
        <authorList>
            <person name="Birren B."/>
            <person name="Nusbaum C."/>
            <person name="Abebe A."/>
            <person name="Abouelleil A."/>
            <person name="Adekoya E."/>
            <person name="Ait-zahra M."/>
            <person name="Allen N."/>
            <person name="Allen T."/>
            <person name="An P."/>
            <person name="Anderson M."/>
            <person name="Anderson S."/>
            <person name="Arachchi H."/>
            <person name="Armbruster J."/>
            <person name="Bachantsang P."/>
            <person name="Baldwin J."/>
            <person name="Barry A."/>
            <person name="Bayul T."/>
            <person name="Blitshsteyn B."/>
            <person name="Bloom T."/>
            <person name="Blye J."/>
            <person name="Boguslavskiy L."/>
            <person name="Borowsky M."/>
            <person name="Boukhgalter B."/>
            <person name="Brunache A."/>
            <person name="Butler J."/>
            <person name="Calixte N."/>
            <person name="Calvo S."/>
            <person name="Camarata J."/>
            <person name="Campo K."/>
            <person name="Chang J."/>
            <person name="Cheshatsang Y."/>
            <person name="Citroen M."/>
            <person name="Collymore A."/>
            <person name="Considine T."/>
            <person name="Cook A."/>
            <person name="Cooke P."/>
            <person name="Corum B."/>
            <person name="Cuomo C."/>
            <person name="David R."/>
            <person name="Dawoe T."/>
            <person name="Degray S."/>
            <person name="Dodge S."/>
            <person name="Dooley K."/>
            <person name="Dorje P."/>
            <person name="Dorjee K."/>
            <person name="Dorris L."/>
            <person name="Duffey N."/>
            <person name="Dupes A."/>
            <person name="Elkins T."/>
            <person name="Engels R."/>
            <person name="Erickson J."/>
            <person name="Farina A."/>
            <person name="Faro S."/>
            <person name="Ferreira P."/>
            <person name="Fischer H."/>
            <person name="Fitzgerald M."/>
            <person name="Foley K."/>
            <person name="Gage D."/>
            <person name="Galagan J."/>
            <person name="Gearin G."/>
            <person name="Gnerre S."/>
            <person name="Gnirke A."/>
            <person name="Goyette A."/>
            <person name="Graham J."/>
            <person name="Grandbois E."/>
            <person name="Gyaltsen K."/>
            <person name="Hafez N."/>
            <person name="Hagopian D."/>
            <person name="Hagos B."/>
            <person name="Hall J."/>
            <person name="Hatcher B."/>
            <person name="Heller A."/>
            <person name="Higgins H."/>
            <person name="Honan T."/>
            <person name="Horn A."/>
            <person name="Houde N."/>
            <person name="Hughes L."/>
            <person name="Hulme W."/>
            <person name="Husby E."/>
            <person name="Iliev I."/>
            <person name="Jaffe D."/>
            <person name="Jones C."/>
            <person name="Kamal M."/>
            <person name="Kamat A."/>
            <person name="Kamvysselis M."/>
            <person name="Karlsson E."/>
            <person name="Kells C."/>
            <person name="Kieu A."/>
            <person name="Kisner P."/>
            <person name="Kodira C."/>
            <person name="Kulbokas E."/>
            <person name="Labutti K."/>
            <person name="Lama D."/>
            <person name="Landers T."/>
            <person name="Leger J."/>
            <person name="Levine S."/>
            <person name="Lewis D."/>
            <person name="Lewis T."/>
            <person name="Lindblad-toh K."/>
            <person name="Liu X."/>
            <person name="Lokyitsang T."/>
            <person name="Lokyitsang Y."/>
            <person name="Lucien O."/>
            <person name="Lui A."/>
            <person name="Ma L.J."/>
            <person name="Mabbitt R."/>
            <person name="Macdonald J."/>
            <person name="Maclean C."/>
            <person name="Major J."/>
            <person name="Manning J."/>
            <person name="Marabella R."/>
            <person name="Maru K."/>
            <person name="Matthews C."/>
            <person name="Mauceli E."/>
            <person name="Mccarthy M."/>
            <person name="Mcdonough S."/>
            <person name="Mcghee T."/>
            <person name="Meldrim J."/>
            <person name="Meneus L."/>
            <person name="Mesirov J."/>
            <person name="Mihalev A."/>
            <person name="Mihova T."/>
            <person name="Mikkelsen T."/>
            <person name="Mlenga V."/>
            <person name="Moru K."/>
            <person name="Mozes J."/>
            <person name="Mulrain L."/>
            <person name="Munson G."/>
            <person name="Naylor J."/>
            <person name="Newes C."/>
            <person name="Nguyen C."/>
            <person name="Nguyen N."/>
            <person name="Nguyen T."/>
            <person name="Nicol R."/>
            <person name="Nielsen C."/>
            <person name="Nizzari M."/>
            <person name="Norbu C."/>
            <person name="Norbu N."/>
            <person name="O'donnell P."/>
            <person name="Okoawo O."/>
            <person name="O'leary S."/>
            <person name="Omotosho B."/>
            <person name="O'neill K."/>
            <person name="Osman S."/>
            <person name="Parker S."/>
            <person name="Perrin D."/>
            <person name="Phunkhang P."/>
            <person name="Piqani B."/>
            <person name="Purcell S."/>
            <person name="Rachupka T."/>
            <person name="Ramasamy U."/>
            <person name="Rameau R."/>
            <person name="Ray V."/>
            <person name="Raymond C."/>
            <person name="Retta R."/>
            <person name="Richardson S."/>
            <person name="Rise C."/>
            <person name="Rodriguez J."/>
            <person name="Rogers J."/>
            <person name="Rogov P."/>
            <person name="Rutman M."/>
            <person name="Schupbach R."/>
            <person name="Seaman C."/>
            <person name="Settipalli S."/>
            <person name="Sharpe T."/>
            <person name="Sheridan J."/>
            <person name="Sherpa N."/>
            <person name="Shi J."/>
            <person name="Smirnov S."/>
            <person name="Smith C."/>
            <person name="Sougnez C."/>
            <person name="Spencer B."/>
            <person name="Stalker J."/>
            <person name="Stange-thomann N."/>
            <person name="Stavropoulos S."/>
            <person name="Stetson K."/>
            <person name="Stone C."/>
            <person name="Stone S."/>
            <person name="Stubbs M."/>
            <person name="Talamas J."/>
            <person name="Tchuinga P."/>
            <person name="Tenzing P."/>
            <person name="Tesfaye S."/>
            <person name="Theodore J."/>
            <person name="Thoulutsang Y."/>
            <person name="Topham K."/>
            <person name="Towey S."/>
            <person name="Tsamla T."/>
            <person name="Tsomo N."/>
            <person name="Vallee D."/>
            <person name="Vassiliev H."/>
            <person name="Venkataraman V."/>
            <person name="Vinson J."/>
            <person name="Vo A."/>
            <person name="Wade C."/>
            <person name="Wang S."/>
            <person name="Wangchuk T."/>
            <person name="Wangdi T."/>
            <person name="Whittaker C."/>
            <person name="Wilkinson J."/>
            <person name="Wu Y."/>
            <person name="Wyman D."/>
            <person name="Yadav S."/>
            <person name="Yang S."/>
            <person name="Yang X."/>
            <person name="Yeager S."/>
            <person name="Yee E."/>
            <person name="Young G."/>
            <person name="Zainoun J."/>
            <person name="Zembeck L."/>
            <person name="Zimmer A."/>
            <person name="Zody M."/>
            <person name="Lander E."/>
        </authorList>
    </citation>
    <scope>NUCLEOTIDE SEQUENCE [LARGE SCALE GENOMIC DNA]</scope>
</reference>
<evidence type="ECO:0000256" key="13">
    <source>
        <dbReference type="ARBA" id="ARBA00066577"/>
    </source>
</evidence>
<dbReference type="PANTHER" id="PTHR12461">
    <property type="entry name" value="HYPOXIA-INDUCIBLE FACTOR 1 ALPHA INHIBITOR-RELATED"/>
    <property type="match status" value="1"/>
</dbReference>
<keyword evidence="4" id="KW-0963">Cytoplasm</keyword>
<dbReference type="AlphaFoldDB" id="H2Z173"/>
<dbReference type="GeneTree" id="ENSGT00390000017452"/>
<keyword evidence="5" id="KW-0479">Metal-binding</keyword>
<dbReference type="GO" id="GO:0106155">
    <property type="term" value="F:peptidyl-lysine 3-dioxygenase activity"/>
    <property type="evidence" value="ECO:0007669"/>
    <property type="project" value="UniProtKB-EC"/>
</dbReference>
<organism evidence="18 19">
    <name type="scientific">Ciona savignyi</name>
    <name type="common">Pacific transparent sea squirt</name>
    <dbReference type="NCBI Taxonomy" id="51511"/>
    <lineage>
        <taxon>Eukaryota</taxon>
        <taxon>Metazoa</taxon>
        <taxon>Chordata</taxon>
        <taxon>Tunicata</taxon>
        <taxon>Ascidiacea</taxon>
        <taxon>Phlebobranchia</taxon>
        <taxon>Cionidae</taxon>
        <taxon>Ciona</taxon>
    </lineage>
</organism>
<evidence type="ECO:0000256" key="3">
    <source>
        <dbReference type="ARBA" id="ARBA00004496"/>
    </source>
</evidence>
<evidence type="ECO:0000256" key="2">
    <source>
        <dbReference type="ARBA" id="ARBA00004123"/>
    </source>
</evidence>
<dbReference type="GO" id="GO:0005634">
    <property type="term" value="C:nucleus"/>
    <property type="evidence" value="ECO:0007669"/>
    <property type="project" value="UniProtKB-SubCell"/>
</dbReference>
<dbReference type="Proteomes" id="UP000007875">
    <property type="component" value="Unassembled WGS sequence"/>
</dbReference>
<protein>
    <recommendedName>
        <fullName evidence="14">Bifunctional peptidase and (3S)-lysyl hydroxylase JMJD7</fullName>
        <ecNumber evidence="13">1.14.11.63</ecNumber>
    </recommendedName>
    <alternativeName>
        <fullName evidence="15">JmjC domain-containing protein 7</fullName>
    </alternativeName>
    <alternativeName>
        <fullName evidence="16">Jumonji domain-containing protein 7</fullName>
    </alternativeName>
</protein>
<dbReference type="OMA" id="YWHDMEF"/>
<evidence type="ECO:0000256" key="12">
    <source>
        <dbReference type="ARBA" id="ARBA00061908"/>
    </source>
</evidence>
<evidence type="ECO:0000313" key="19">
    <source>
        <dbReference type="Proteomes" id="UP000007875"/>
    </source>
</evidence>
<proteinExistence type="predicted"/>
<reference evidence="18" key="3">
    <citation type="submission" date="2025-09" db="UniProtKB">
        <authorList>
            <consortium name="Ensembl"/>
        </authorList>
    </citation>
    <scope>IDENTIFICATION</scope>
</reference>
<dbReference type="InterPro" id="IPR041667">
    <property type="entry name" value="Cupin_8"/>
</dbReference>
<evidence type="ECO:0000256" key="5">
    <source>
        <dbReference type="ARBA" id="ARBA00022723"/>
    </source>
</evidence>
<dbReference type="PROSITE" id="PS51184">
    <property type="entry name" value="JMJC"/>
    <property type="match status" value="1"/>
</dbReference>
<dbReference type="Ensembl" id="ENSCSAVT00000011468.1">
    <property type="protein sequence ID" value="ENSCSAVP00000011335.1"/>
    <property type="gene ID" value="ENSCSAVG00000006634.1"/>
</dbReference>
<dbReference type="PANTHER" id="PTHR12461:SF99">
    <property type="entry name" value="BIFUNCTIONAL PEPTIDASE AND (3S)-LYSYL HYDROXYLASE JMJD7"/>
    <property type="match status" value="1"/>
</dbReference>
<dbReference type="InterPro" id="IPR014710">
    <property type="entry name" value="RmlC-like_jellyroll"/>
</dbReference>
<keyword evidence="19" id="KW-1185">Reference proteome</keyword>
<evidence type="ECO:0000256" key="9">
    <source>
        <dbReference type="ARBA" id="ARBA00023157"/>
    </source>
</evidence>
<comment type="subunit">
    <text evidence="12">Homodimer; disulfide-linked. Interacts with DRG1 and DRG2.</text>
</comment>
<keyword evidence="9" id="KW-1015">Disulfide bond</keyword>
<keyword evidence="10" id="KW-0539">Nucleus</keyword>
<dbReference type="GO" id="GO:0005737">
    <property type="term" value="C:cytoplasm"/>
    <property type="evidence" value="ECO:0007669"/>
    <property type="project" value="UniProtKB-SubCell"/>
</dbReference>
<dbReference type="EC" id="1.14.11.63" evidence="13"/>
<dbReference type="InterPro" id="IPR003347">
    <property type="entry name" value="JmjC_dom"/>
</dbReference>
<evidence type="ECO:0000256" key="4">
    <source>
        <dbReference type="ARBA" id="ARBA00022490"/>
    </source>
</evidence>
<accession>H2Z173</accession>
<dbReference type="Gene3D" id="2.60.120.10">
    <property type="entry name" value="Jelly Rolls"/>
    <property type="match status" value="1"/>
</dbReference>
<dbReference type="FunFam" id="2.60.120.10:FF:000059">
    <property type="entry name" value="jmjC domain-containing protein 7"/>
    <property type="match status" value="1"/>
</dbReference>
<evidence type="ECO:0000256" key="1">
    <source>
        <dbReference type="ARBA" id="ARBA00001954"/>
    </source>
</evidence>
<feature type="domain" description="JmjC" evidence="17">
    <location>
        <begin position="127"/>
        <end position="301"/>
    </location>
</feature>
<dbReference type="SMART" id="SM00558">
    <property type="entry name" value="JmjC"/>
    <property type="match status" value="1"/>
</dbReference>
<keyword evidence="7" id="KW-0560">Oxidoreductase</keyword>
<comment type="subcellular location">
    <subcellularLocation>
        <location evidence="3">Cytoplasm</location>
    </subcellularLocation>
    <subcellularLocation>
        <location evidence="2">Nucleus</location>
    </subcellularLocation>
</comment>
<comment type="cofactor">
    <cofactor evidence="1">
        <name>Fe(2+)</name>
        <dbReference type="ChEBI" id="CHEBI:29033"/>
    </cofactor>
</comment>
<sequence>KMFQKVNEVLSECASEARELYLRGSVETHDGAPTALEFHRKWVARNVPCVFRNIIDHWPALHRWNEAYLARRMGEKLIDVAVTPDGFADAVRDGKFMLPEERSMTFSTFLRHLSEKDGSDVFYIQKQNSNLTSDFAEIKDDVDPDFAWATEAFGCKPDAVNFWMGGERAVTSLHKDHYENLYCVVKGKKTFTLIPPSDRPFLPYNSYPCYQHYHHDGWKIKRIAEPPTVPWISIDPLNPDLQQHPAYQQARPITCTVRAGEVLYLPSLWYHHVQQTDGTIAVNYWHDMDFDIKYAYFQTLDKLTSLLSEKRTKNWK</sequence>
<dbReference type="GO" id="GO:0016787">
    <property type="term" value="F:hydrolase activity"/>
    <property type="evidence" value="ECO:0007669"/>
    <property type="project" value="UniProtKB-KW"/>
</dbReference>
<evidence type="ECO:0000256" key="8">
    <source>
        <dbReference type="ARBA" id="ARBA00023004"/>
    </source>
</evidence>
<evidence type="ECO:0000313" key="18">
    <source>
        <dbReference type="Ensembl" id="ENSCSAVP00000011335.1"/>
    </source>
</evidence>
<name>H2Z173_CIOSA</name>
<comment type="function">
    <text evidence="11">Bifunctional enzyme that acts both as an endopeptidase and 2-oxoglutarate-dependent monooxygenase. Endopeptidase that cleaves histones N-terminal tails at the carboxyl side of methylated arginine or lysine residues, to generate 'tailless nucleosomes', which may trigger transcription elongation. Preferentially recognizes and cleaves monomethylated and dimethylated arginine residues of histones H2, H3 and H4. After initial cleavage, continues to digest histones tails via its aminopeptidase activity. Additionally, may play a role in protein biosynthesis by modifying the translation machinery. Acts as a Fe(2+) and 2-oxoglutarate-dependent monooxygenase, catalyzing (S)-stereospecific hydroxylation at C-3 of 'Lys-22' of DRG1 and 'Lys-21' of DRG2 translation factors (TRAFAC), promoting their interaction with ribonucleic acids (RNA).</text>
</comment>
<evidence type="ECO:0000256" key="6">
    <source>
        <dbReference type="ARBA" id="ARBA00022801"/>
    </source>
</evidence>
<evidence type="ECO:0000256" key="10">
    <source>
        <dbReference type="ARBA" id="ARBA00023242"/>
    </source>
</evidence>
<keyword evidence="8" id="KW-0408">Iron</keyword>
<dbReference type="Pfam" id="PF13621">
    <property type="entry name" value="Cupin_8"/>
    <property type="match status" value="1"/>
</dbReference>
<evidence type="ECO:0000256" key="7">
    <source>
        <dbReference type="ARBA" id="ARBA00023002"/>
    </source>
</evidence>
<evidence type="ECO:0000256" key="16">
    <source>
        <dbReference type="ARBA" id="ARBA00082910"/>
    </source>
</evidence>